<comment type="caution">
    <text evidence="2">The sequence shown here is derived from an EMBL/GenBank/DDBJ whole genome shotgun (WGS) entry which is preliminary data.</text>
</comment>
<protein>
    <recommendedName>
        <fullName evidence="4">DUF3251 domain-containing protein</fullName>
    </recommendedName>
</protein>
<keyword evidence="1" id="KW-0175">Coiled coil</keyword>
<evidence type="ECO:0000256" key="1">
    <source>
        <dbReference type="SAM" id="Coils"/>
    </source>
</evidence>
<keyword evidence="3" id="KW-1185">Reference proteome</keyword>
<evidence type="ECO:0000313" key="2">
    <source>
        <dbReference type="EMBL" id="GAA0320859.1"/>
    </source>
</evidence>
<accession>A0ABN0VZ15</accession>
<organism evidence="2 3">
    <name type="scientific">Psychrobacter aestuarii</name>
    <dbReference type="NCBI Taxonomy" id="556327"/>
    <lineage>
        <taxon>Bacteria</taxon>
        <taxon>Pseudomonadati</taxon>
        <taxon>Pseudomonadota</taxon>
        <taxon>Gammaproteobacteria</taxon>
        <taxon>Moraxellales</taxon>
        <taxon>Moraxellaceae</taxon>
        <taxon>Psychrobacter</taxon>
    </lineage>
</organism>
<evidence type="ECO:0000313" key="3">
    <source>
        <dbReference type="Proteomes" id="UP001501787"/>
    </source>
</evidence>
<evidence type="ECO:0008006" key="4">
    <source>
        <dbReference type="Google" id="ProtNLM"/>
    </source>
</evidence>
<sequence length="234" mass="26110">MLLFVIAILTSALVAAFIGHKIGYQRGYYVLQSEAEQALKSSKVASNELEELRRSNKTMTEQTKAAKQELEISLNNIQAVQKSEQQTRIESRKVAQLNSVYQDFIIEAGGMPLQVVGAKISPLPENAFEYGFDVAMLGDDNKAKPLSVSLSLQNRDEFIDVPLETSRYLIQGIERIRGRFMMPKGFKPLQVKLVLKSGDDTVTQLYDWKLGGMVDNMPLSLIDLPEVSDDPVTP</sequence>
<proteinExistence type="predicted"/>
<gene>
    <name evidence="2" type="ORF">GCM10009129_18290</name>
</gene>
<feature type="coiled-coil region" evidence="1">
    <location>
        <begin position="35"/>
        <end position="69"/>
    </location>
</feature>
<name>A0ABN0VZ15_9GAMM</name>
<dbReference type="EMBL" id="BAAAFR010000005">
    <property type="protein sequence ID" value="GAA0320859.1"/>
    <property type="molecule type" value="Genomic_DNA"/>
</dbReference>
<reference evidence="2 3" key="1">
    <citation type="journal article" date="2019" name="Int. J. Syst. Evol. Microbiol.">
        <title>The Global Catalogue of Microorganisms (GCM) 10K type strain sequencing project: providing services to taxonomists for standard genome sequencing and annotation.</title>
        <authorList>
            <consortium name="The Broad Institute Genomics Platform"/>
            <consortium name="The Broad Institute Genome Sequencing Center for Infectious Disease"/>
            <person name="Wu L."/>
            <person name="Ma J."/>
        </authorList>
    </citation>
    <scope>NUCLEOTIDE SEQUENCE [LARGE SCALE GENOMIC DNA]</scope>
    <source>
        <strain evidence="2 3">JCM 16343</strain>
    </source>
</reference>
<dbReference type="Proteomes" id="UP001501787">
    <property type="component" value="Unassembled WGS sequence"/>
</dbReference>